<dbReference type="GO" id="GO:0008156">
    <property type="term" value="P:negative regulation of DNA replication"/>
    <property type="evidence" value="ECO:0007669"/>
    <property type="project" value="TreeGrafter"/>
</dbReference>
<reference evidence="7" key="1">
    <citation type="submission" date="2022-12" db="EMBL/GenBank/DDBJ databases">
        <authorList>
            <person name="Alioto T."/>
            <person name="Alioto T."/>
            <person name="Gomez Garrido J."/>
        </authorList>
    </citation>
    <scope>NUCLEOTIDE SEQUENCE</scope>
</reference>
<evidence type="ECO:0000313" key="7">
    <source>
        <dbReference type="EMBL" id="CAI5776148.1"/>
    </source>
</evidence>
<feature type="region of interest" description="Disordered" evidence="6">
    <location>
        <begin position="404"/>
        <end position="423"/>
    </location>
</feature>
<keyword evidence="8" id="KW-1185">Reference proteome</keyword>
<dbReference type="GO" id="GO:0045786">
    <property type="term" value="P:negative regulation of cell cycle"/>
    <property type="evidence" value="ECO:0007669"/>
    <property type="project" value="TreeGrafter"/>
</dbReference>
<dbReference type="PANTHER" id="PTHR13372">
    <property type="entry name" value="GEMININ"/>
    <property type="match status" value="1"/>
</dbReference>
<proteinExistence type="predicted"/>
<keyword evidence="3" id="KW-0539">Nucleus</keyword>
<evidence type="ECO:0000256" key="6">
    <source>
        <dbReference type="SAM" id="MobiDB-lite"/>
    </source>
</evidence>
<dbReference type="EMBL" id="OX395130">
    <property type="protein sequence ID" value="CAI5776148.1"/>
    <property type="molecule type" value="Genomic_DNA"/>
</dbReference>
<evidence type="ECO:0000256" key="5">
    <source>
        <dbReference type="SAM" id="Coils"/>
    </source>
</evidence>
<evidence type="ECO:0000256" key="2">
    <source>
        <dbReference type="ARBA" id="ARBA00023054"/>
    </source>
</evidence>
<sequence>MDLEKGGPDRTAAHLDVVHLHLALKPFREDLGQGSLSLALSRHHFDSFAPNRTAGRRRRRAGATLRWIRTRLLLLARPVEGCRLEKAPRSWKGRAGGRPDPDPNLPDGRPVRKALVRDRGGHSWERFLRVAVGFALAESVPSKPARCPPITSRVLGAQPDRGAPAPPSRGFFPLLPLTPPLFLPPSRQSSAAPCPELPPAFAGGPVCTRPWAHSASAAAKVAPETWLDAVWTAAGLLDDDEAPGSSSSSTAAGKEEPSDGRTGAARARRREEAEERLVRLACAPRPAPSSLLLLRPLRSQLRTLHRGARQKTHMEFHFEHQKTSDFFTASMLCVFNHFCNLGISLQDDAGSGDQLSTQLYRNKQLQDTLLQKEEELARLQEENNHLRQFLNSALVKQLEEKTKKLLQQSGQKSHSPLQSGKRRLRAEGLPLPREASHPQKARRNLLGSFSACEEPHDPHVDSWVLRTLGLKDLDTIDESPASANYSALTPELPLGSFTGEPPEATNFGCNDSQTAIYRCAALLSADRTSGMREEPLGHAPDPPCHFLLPENNYPPLPCGLPCCSDASPTPTEVAFTTSLSPHCNVKTHTFRQGQAFVRRDEDGGWKLTWVPKQPE</sequence>
<protein>
    <recommendedName>
        <fullName evidence="9">Geminin coiled-coil domain containing</fullName>
    </recommendedName>
</protein>
<dbReference type="CDD" id="cd22588">
    <property type="entry name" value="GemC1_CC"/>
    <property type="match status" value="1"/>
</dbReference>
<evidence type="ECO:0008006" key="9">
    <source>
        <dbReference type="Google" id="ProtNLM"/>
    </source>
</evidence>
<organism evidence="7 8">
    <name type="scientific">Podarcis lilfordi</name>
    <name type="common">Lilford's wall lizard</name>
    <dbReference type="NCBI Taxonomy" id="74358"/>
    <lineage>
        <taxon>Eukaryota</taxon>
        <taxon>Metazoa</taxon>
        <taxon>Chordata</taxon>
        <taxon>Craniata</taxon>
        <taxon>Vertebrata</taxon>
        <taxon>Euteleostomi</taxon>
        <taxon>Lepidosauria</taxon>
        <taxon>Squamata</taxon>
        <taxon>Bifurcata</taxon>
        <taxon>Unidentata</taxon>
        <taxon>Episquamata</taxon>
        <taxon>Laterata</taxon>
        <taxon>Lacertibaenia</taxon>
        <taxon>Lacertidae</taxon>
        <taxon>Podarcis</taxon>
    </lineage>
</organism>
<evidence type="ECO:0000256" key="3">
    <source>
        <dbReference type="ARBA" id="ARBA00023242"/>
    </source>
</evidence>
<feature type="region of interest" description="Disordered" evidence="6">
    <location>
        <begin position="238"/>
        <end position="270"/>
    </location>
</feature>
<feature type="region of interest" description="Disordered" evidence="6">
    <location>
        <begin position="89"/>
        <end position="110"/>
    </location>
</feature>
<name>A0AA35KFZ0_9SAUR</name>
<evidence type="ECO:0000256" key="1">
    <source>
        <dbReference type="ARBA" id="ARBA00004123"/>
    </source>
</evidence>
<dbReference type="InterPro" id="IPR059237">
    <property type="entry name" value="GemC1_CC"/>
</dbReference>
<comment type="subcellular location">
    <subcellularLocation>
        <location evidence="1">Nucleus</location>
    </subcellularLocation>
</comment>
<dbReference type="AlphaFoldDB" id="A0AA35KFZ0"/>
<feature type="coiled-coil region" evidence="5">
    <location>
        <begin position="362"/>
        <end position="389"/>
    </location>
</feature>
<feature type="compositionally biased region" description="Polar residues" evidence="6">
    <location>
        <begin position="409"/>
        <end position="418"/>
    </location>
</feature>
<keyword evidence="4" id="KW-0131">Cell cycle</keyword>
<dbReference type="Proteomes" id="UP001178461">
    <property type="component" value="Chromosome 5"/>
</dbReference>
<dbReference type="PANTHER" id="PTHR13372:SF2">
    <property type="entry name" value="GEMININ COILED-COIL DOMAIN-CONTAINING PROTEIN 1"/>
    <property type="match status" value="1"/>
</dbReference>
<evidence type="ECO:0000256" key="4">
    <source>
        <dbReference type="ARBA" id="ARBA00023306"/>
    </source>
</evidence>
<gene>
    <name evidence="7" type="ORF">PODLI_1B018654</name>
</gene>
<keyword evidence="2 5" id="KW-0175">Coiled coil</keyword>
<evidence type="ECO:0000313" key="8">
    <source>
        <dbReference type="Proteomes" id="UP001178461"/>
    </source>
</evidence>
<accession>A0AA35KFZ0</accession>
<dbReference type="GO" id="GO:0005634">
    <property type="term" value="C:nucleus"/>
    <property type="evidence" value="ECO:0007669"/>
    <property type="project" value="UniProtKB-SubCell"/>
</dbReference>